<feature type="region of interest" description="Disordered" evidence="1">
    <location>
        <begin position="96"/>
        <end position="119"/>
    </location>
</feature>
<keyword evidence="2" id="KW-1185">Reference proteome</keyword>
<dbReference type="RefSeq" id="XP_013789814.1">
    <property type="nucleotide sequence ID" value="XM_013934360.2"/>
</dbReference>
<protein>
    <submittedName>
        <fullName evidence="3">Uncharacterized protein LOC106473681 isoform X1</fullName>
    </submittedName>
</protein>
<evidence type="ECO:0000256" key="1">
    <source>
        <dbReference type="SAM" id="MobiDB-lite"/>
    </source>
</evidence>
<feature type="region of interest" description="Disordered" evidence="1">
    <location>
        <begin position="341"/>
        <end position="385"/>
    </location>
</feature>
<dbReference type="GeneID" id="106473681"/>
<gene>
    <name evidence="3" type="primary">LOC106473681</name>
</gene>
<evidence type="ECO:0000313" key="2">
    <source>
        <dbReference type="Proteomes" id="UP000694941"/>
    </source>
</evidence>
<name>A0ABM1BW42_LIMPO</name>
<proteinExistence type="predicted"/>
<reference evidence="3" key="1">
    <citation type="submission" date="2025-08" db="UniProtKB">
        <authorList>
            <consortium name="RefSeq"/>
        </authorList>
    </citation>
    <scope>IDENTIFICATION</scope>
    <source>
        <tissue evidence="3">Muscle</tissue>
    </source>
</reference>
<feature type="compositionally biased region" description="Basic and acidic residues" evidence="1">
    <location>
        <begin position="348"/>
        <end position="357"/>
    </location>
</feature>
<accession>A0ABM1BW42</accession>
<feature type="compositionally biased region" description="Basic and acidic residues" evidence="1">
    <location>
        <begin position="365"/>
        <end position="383"/>
    </location>
</feature>
<dbReference type="Proteomes" id="UP000694941">
    <property type="component" value="Unplaced"/>
</dbReference>
<organism evidence="2 3">
    <name type="scientific">Limulus polyphemus</name>
    <name type="common">Atlantic horseshoe crab</name>
    <dbReference type="NCBI Taxonomy" id="6850"/>
    <lineage>
        <taxon>Eukaryota</taxon>
        <taxon>Metazoa</taxon>
        <taxon>Ecdysozoa</taxon>
        <taxon>Arthropoda</taxon>
        <taxon>Chelicerata</taxon>
        <taxon>Merostomata</taxon>
        <taxon>Xiphosura</taxon>
        <taxon>Limulidae</taxon>
        <taxon>Limulus</taxon>
    </lineage>
</organism>
<sequence>MNGLNLEFRGLQRATEFKRYRIGSEDYRSATNQRLDELIEQKTNISEKQHRSTKQDQRFYQMASFSHAPNTRQEEILRELTNLRQRKISTQLKIDALSKQLGGNPNKPNPRTVTQEAPEDKSYVENQLKELKTTLQEIENSLESVRKQAEQTLRKLSISYDDLIHPGLDKRYPLDSTTLKQTSFLEYISKSEEDCRRVLMKSKSAKFFGSLKSKKYFEKDDQMNEERTSCPSLSRSYTTDIPVSLQSGKASRNRRIESLMTSVKTRRSPLRLFGNFVDSQIRGRLGSQRRHKSAERLLTETHEKNEKFSLRSSTTEDINTVDALKRESSGFQERTLKKQELVETSNGDSKHSRHDSGPLKVPSSKTEKNKVKNVDKEENRDEESLQIVRTKIDPGALAEIEAFEKMTVEYLQNRHLSI</sequence>
<evidence type="ECO:0000313" key="3">
    <source>
        <dbReference type="RefSeq" id="XP_013789814.1"/>
    </source>
</evidence>